<protein>
    <submittedName>
        <fullName evidence="2">Uncharacterized protein</fullName>
    </submittedName>
</protein>
<comment type="caution">
    <text evidence="2">The sequence shown here is derived from an EMBL/GenBank/DDBJ whole genome shotgun (WGS) entry which is preliminary data.</text>
</comment>
<proteinExistence type="predicted"/>
<sequence length="159" mass="17317">MEPGSKSSDDDHISSQTSGELHSTALHSTSRYESDAKRKKINNKSEAVSSDYKDTTSQEKAVFLHGPERIVASDSEDARSISSETKPRTGVSKAKIGHSNATRTDAKHLSQEKTILRLISRVTTLHESLDVINKDAPKPTTPKTSSIAILRVTMGSPIF</sequence>
<accession>A0A9P6N0S1</accession>
<dbReference type="AlphaFoldDB" id="A0A9P6N0S1"/>
<gene>
    <name evidence="2" type="ORF">BGZ80_005539</name>
</gene>
<dbReference type="EMBL" id="JAAAID010000273">
    <property type="protein sequence ID" value="KAG0019612.1"/>
    <property type="molecule type" value="Genomic_DNA"/>
</dbReference>
<keyword evidence="3" id="KW-1185">Reference proteome</keyword>
<evidence type="ECO:0000313" key="2">
    <source>
        <dbReference type="EMBL" id="KAG0019612.1"/>
    </source>
</evidence>
<reference evidence="2" key="1">
    <citation type="journal article" date="2020" name="Fungal Divers.">
        <title>Resolving the Mortierellaceae phylogeny through synthesis of multi-gene phylogenetics and phylogenomics.</title>
        <authorList>
            <person name="Vandepol N."/>
            <person name="Liber J."/>
            <person name="Desiro A."/>
            <person name="Na H."/>
            <person name="Kennedy M."/>
            <person name="Barry K."/>
            <person name="Grigoriev I.V."/>
            <person name="Miller A.N."/>
            <person name="O'Donnell K."/>
            <person name="Stajich J.E."/>
            <person name="Bonito G."/>
        </authorList>
    </citation>
    <scope>NUCLEOTIDE SEQUENCE</scope>
    <source>
        <strain evidence="2">NRRL 2769</strain>
    </source>
</reference>
<feature type="region of interest" description="Disordered" evidence="1">
    <location>
        <begin position="1"/>
        <end position="107"/>
    </location>
</feature>
<organism evidence="2 3">
    <name type="scientific">Entomortierella chlamydospora</name>
    <dbReference type="NCBI Taxonomy" id="101097"/>
    <lineage>
        <taxon>Eukaryota</taxon>
        <taxon>Fungi</taxon>
        <taxon>Fungi incertae sedis</taxon>
        <taxon>Mucoromycota</taxon>
        <taxon>Mortierellomycotina</taxon>
        <taxon>Mortierellomycetes</taxon>
        <taxon>Mortierellales</taxon>
        <taxon>Mortierellaceae</taxon>
        <taxon>Entomortierella</taxon>
    </lineage>
</organism>
<dbReference type="Proteomes" id="UP000703661">
    <property type="component" value="Unassembled WGS sequence"/>
</dbReference>
<evidence type="ECO:0000313" key="3">
    <source>
        <dbReference type="Proteomes" id="UP000703661"/>
    </source>
</evidence>
<feature type="compositionally biased region" description="Polar residues" evidence="1">
    <location>
        <begin position="14"/>
        <end position="29"/>
    </location>
</feature>
<name>A0A9P6N0S1_9FUNG</name>
<evidence type="ECO:0000256" key="1">
    <source>
        <dbReference type="SAM" id="MobiDB-lite"/>
    </source>
</evidence>